<name>A0A4S8KY44_DENBC</name>
<organism evidence="1 2">
    <name type="scientific">Dendrothele bispora (strain CBS 962.96)</name>
    <dbReference type="NCBI Taxonomy" id="1314807"/>
    <lineage>
        <taxon>Eukaryota</taxon>
        <taxon>Fungi</taxon>
        <taxon>Dikarya</taxon>
        <taxon>Basidiomycota</taxon>
        <taxon>Agaricomycotina</taxon>
        <taxon>Agaricomycetes</taxon>
        <taxon>Agaricomycetidae</taxon>
        <taxon>Agaricales</taxon>
        <taxon>Agaricales incertae sedis</taxon>
        <taxon>Dendrothele</taxon>
    </lineage>
</organism>
<keyword evidence="2" id="KW-1185">Reference proteome</keyword>
<proteinExistence type="predicted"/>
<reference evidence="1 2" key="1">
    <citation type="journal article" date="2019" name="Nat. Ecol. Evol.">
        <title>Megaphylogeny resolves global patterns of mushroom evolution.</title>
        <authorList>
            <person name="Varga T."/>
            <person name="Krizsan K."/>
            <person name="Foldi C."/>
            <person name="Dima B."/>
            <person name="Sanchez-Garcia M."/>
            <person name="Sanchez-Ramirez S."/>
            <person name="Szollosi G.J."/>
            <person name="Szarkandi J.G."/>
            <person name="Papp V."/>
            <person name="Albert L."/>
            <person name="Andreopoulos W."/>
            <person name="Angelini C."/>
            <person name="Antonin V."/>
            <person name="Barry K.W."/>
            <person name="Bougher N.L."/>
            <person name="Buchanan P."/>
            <person name="Buyck B."/>
            <person name="Bense V."/>
            <person name="Catcheside P."/>
            <person name="Chovatia M."/>
            <person name="Cooper J."/>
            <person name="Damon W."/>
            <person name="Desjardin D."/>
            <person name="Finy P."/>
            <person name="Geml J."/>
            <person name="Haridas S."/>
            <person name="Hughes K."/>
            <person name="Justo A."/>
            <person name="Karasinski D."/>
            <person name="Kautmanova I."/>
            <person name="Kiss B."/>
            <person name="Kocsube S."/>
            <person name="Kotiranta H."/>
            <person name="LaButti K.M."/>
            <person name="Lechner B.E."/>
            <person name="Liimatainen K."/>
            <person name="Lipzen A."/>
            <person name="Lukacs Z."/>
            <person name="Mihaltcheva S."/>
            <person name="Morgado L.N."/>
            <person name="Niskanen T."/>
            <person name="Noordeloos M.E."/>
            <person name="Ohm R.A."/>
            <person name="Ortiz-Santana B."/>
            <person name="Ovrebo C."/>
            <person name="Racz N."/>
            <person name="Riley R."/>
            <person name="Savchenko A."/>
            <person name="Shiryaev A."/>
            <person name="Soop K."/>
            <person name="Spirin V."/>
            <person name="Szebenyi C."/>
            <person name="Tomsovsky M."/>
            <person name="Tulloss R.E."/>
            <person name="Uehling J."/>
            <person name="Grigoriev I.V."/>
            <person name="Vagvolgyi C."/>
            <person name="Papp T."/>
            <person name="Martin F.M."/>
            <person name="Miettinen O."/>
            <person name="Hibbett D.S."/>
            <person name="Nagy L.G."/>
        </authorList>
    </citation>
    <scope>NUCLEOTIDE SEQUENCE [LARGE SCALE GENOMIC DNA]</scope>
    <source>
        <strain evidence="1 2">CBS 962.96</strain>
    </source>
</reference>
<dbReference type="Proteomes" id="UP000297245">
    <property type="component" value="Unassembled WGS sequence"/>
</dbReference>
<evidence type="ECO:0008006" key="3">
    <source>
        <dbReference type="Google" id="ProtNLM"/>
    </source>
</evidence>
<feature type="non-terminal residue" evidence="1">
    <location>
        <position position="64"/>
    </location>
</feature>
<dbReference type="AlphaFoldDB" id="A0A4S8KY44"/>
<dbReference type="EMBL" id="ML179856">
    <property type="protein sequence ID" value="THU80947.1"/>
    <property type="molecule type" value="Genomic_DNA"/>
</dbReference>
<sequence length="64" mass="7084">MAYCPALPPELWTHIWSFACTDDGATGRVLSQVSRHVYATSAPVRLQSITLTGLRDLLAFAYMI</sequence>
<protein>
    <recommendedName>
        <fullName evidence="3">F-box domain-containing protein</fullName>
    </recommendedName>
</protein>
<dbReference type="OrthoDB" id="2748701at2759"/>
<accession>A0A4S8KY44</accession>
<evidence type="ECO:0000313" key="2">
    <source>
        <dbReference type="Proteomes" id="UP000297245"/>
    </source>
</evidence>
<gene>
    <name evidence="1" type="ORF">K435DRAFT_694612</name>
</gene>
<evidence type="ECO:0000313" key="1">
    <source>
        <dbReference type="EMBL" id="THU80947.1"/>
    </source>
</evidence>